<evidence type="ECO:0000313" key="15">
    <source>
        <dbReference type="EMBL" id="MEX0429552.1"/>
    </source>
</evidence>
<evidence type="ECO:0000256" key="6">
    <source>
        <dbReference type="ARBA" id="ARBA00022723"/>
    </source>
</evidence>
<keyword evidence="10" id="KW-0482">Metalloprotease</keyword>
<dbReference type="Gene3D" id="1.10.390.10">
    <property type="entry name" value="Neutral Protease Domain 2"/>
    <property type="match status" value="1"/>
</dbReference>
<feature type="chain" id="PRO_5046750673" evidence="13">
    <location>
        <begin position="33"/>
        <end position="1042"/>
    </location>
</feature>
<dbReference type="InterPro" id="IPR000421">
    <property type="entry name" value="FA58C"/>
</dbReference>
<keyword evidence="4" id="KW-0964">Secreted</keyword>
<feature type="compositionally biased region" description="Low complexity" evidence="12">
    <location>
        <begin position="323"/>
        <end position="334"/>
    </location>
</feature>
<evidence type="ECO:0000256" key="9">
    <source>
        <dbReference type="ARBA" id="ARBA00022833"/>
    </source>
</evidence>
<evidence type="ECO:0000256" key="12">
    <source>
        <dbReference type="SAM" id="MobiDB-lite"/>
    </source>
</evidence>
<accession>A0ABV3T2W1</accession>
<gene>
    <name evidence="15" type="ORF">AB3X52_18195</name>
</gene>
<dbReference type="Gene3D" id="2.60.120.260">
    <property type="entry name" value="Galactose-binding domain-like"/>
    <property type="match status" value="1"/>
</dbReference>
<evidence type="ECO:0000256" key="3">
    <source>
        <dbReference type="ARBA" id="ARBA00006006"/>
    </source>
</evidence>
<dbReference type="EMBL" id="JBFPJR010000048">
    <property type="protein sequence ID" value="MEX0429552.1"/>
    <property type="molecule type" value="Genomic_DNA"/>
</dbReference>
<dbReference type="Proteomes" id="UP001556631">
    <property type="component" value="Unassembled WGS sequence"/>
</dbReference>
<keyword evidence="8" id="KW-0378">Hydrolase</keyword>
<proteinExistence type="inferred from homology"/>
<feature type="region of interest" description="Disordered" evidence="12">
    <location>
        <begin position="496"/>
        <end position="517"/>
    </location>
</feature>
<dbReference type="Gene3D" id="2.60.40.1120">
    <property type="entry name" value="Carboxypeptidase-like, regulatory domain"/>
    <property type="match status" value="1"/>
</dbReference>
<dbReference type="PROSITE" id="PS50022">
    <property type="entry name" value="FA58C_3"/>
    <property type="match status" value="1"/>
</dbReference>
<feature type="domain" description="F5/8 type C" evidence="14">
    <location>
        <begin position="846"/>
        <end position="989"/>
    </location>
</feature>
<evidence type="ECO:0000256" key="11">
    <source>
        <dbReference type="ARBA" id="ARBA00023145"/>
    </source>
</evidence>
<dbReference type="SUPFAM" id="SSF49785">
    <property type="entry name" value="Galactose-binding domain-like"/>
    <property type="match status" value="1"/>
</dbReference>
<evidence type="ECO:0000256" key="5">
    <source>
        <dbReference type="ARBA" id="ARBA00022670"/>
    </source>
</evidence>
<comment type="similarity">
    <text evidence="3">Belongs to the peptidase M36 family.</text>
</comment>
<organism evidence="15 16">
    <name type="scientific">Nocardioides eburneus</name>
    <dbReference type="NCBI Taxonomy" id="3231482"/>
    <lineage>
        <taxon>Bacteria</taxon>
        <taxon>Bacillati</taxon>
        <taxon>Actinomycetota</taxon>
        <taxon>Actinomycetes</taxon>
        <taxon>Propionibacteriales</taxon>
        <taxon>Nocardioidaceae</taxon>
        <taxon>Nocardioides</taxon>
    </lineage>
</organism>
<dbReference type="Pfam" id="PF00754">
    <property type="entry name" value="F5_F8_type_C"/>
    <property type="match status" value="1"/>
</dbReference>
<dbReference type="InterPro" id="IPR001842">
    <property type="entry name" value="Peptidase_M36"/>
</dbReference>
<dbReference type="PANTHER" id="PTHR33478:SF1">
    <property type="entry name" value="EXTRACELLULAR METALLOPROTEINASE MEP"/>
    <property type="match status" value="1"/>
</dbReference>
<evidence type="ECO:0000256" key="7">
    <source>
        <dbReference type="ARBA" id="ARBA00022729"/>
    </source>
</evidence>
<evidence type="ECO:0000256" key="13">
    <source>
        <dbReference type="SAM" id="SignalP"/>
    </source>
</evidence>
<dbReference type="Pfam" id="PF13620">
    <property type="entry name" value="CarboxypepD_reg"/>
    <property type="match status" value="1"/>
</dbReference>
<comment type="cofactor">
    <cofactor evidence="1">
        <name>Zn(2+)</name>
        <dbReference type="ChEBI" id="CHEBI:29105"/>
    </cofactor>
</comment>
<evidence type="ECO:0000256" key="8">
    <source>
        <dbReference type="ARBA" id="ARBA00022801"/>
    </source>
</evidence>
<dbReference type="SUPFAM" id="SSF55486">
    <property type="entry name" value="Metalloproteases ('zincins'), catalytic domain"/>
    <property type="match status" value="1"/>
</dbReference>
<keyword evidence="5" id="KW-0645">Protease</keyword>
<keyword evidence="6" id="KW-0479">Metal-binding</keyword>
<feature type="region of interest" description="Disordered" evidence="12">
    <location>
        <begin position="29"/>
        <end position="52"/>
    </location>
</feature>
<dbReference type="InterPro" id="IPR013784">
    <property type="entry name" value="Carb-bd-like_fold"/>
</dbReference>
<keyword evidence="9" id="KW-0862">Zinc</keyword>
<dbReference type="PANTHER" id="PTHR33478">
    <property type="entry name" value="EXTRACELLULAR METALLOPROTEINASE MEP"/>
    <property type="match status" value="1"/>
</dbReference>
<evidence type="ECO:0000256" key="10">
    <source>
        <dbReference type="ARBA" id="ARBA00023049"/>
    </source>
</evidence>
<evidence type="ECO:0000256" key="2">
    <source>
        <dbReference type="ARBA" id="ARBA00004613"/>
    </source>
</evidence>
<keyword evidence="16" id="KW-1185">Reference proteome</keyword>
<evidence type="ECO:0000256" key="4">
    <source>
        <dbReference type="ARBA" id="ARBA00022525"/>
    </source>
</evidence>
<dbReference type="InterPro" id="IPR050371">
    <property type="entry name" value="Fungal_virulence_M36"/>
</dbReference>
<reference evidence="15 16" key="1">
    <citation type="submission" date="2024-07" db="EMBL/GenBank/DDBJ databases">
        <authorList>
            <person name="Lee S."/>
            <person name="Kang M."/>
        </authorList>
    </citation>
    <scope>NUCLEOTIDE SEQUENCE [LARGE SCALE GENOMIC DNA]</scope>
    <source>
        <strain evidence="15 16">DS6</strain>
    </source>
</reference>
<feature type="signal peptide" evidence="13">
    <location>
        <begin position="1"/>
        <end position="32"/>
    </location>
</feature>
<evidence type="ECO:0000256" key="1">
    <source>
        <dbReference type="ARBA" id="ARBA00001947"/>
    </source>
</evidence>
<dbReference type="InterPro" id="IPR027268">
    <property type="entry name" value="Peptidase_M4/M1_CTD_sf"/>
</dbReference>
<evidence type="ECO:0000313" key="16">
    <source>
        <dbReference type="Proteomes" id="UP001556631"/>
    </source>
</evidence>
<dbReference type="SUPFAM" id="SSF49452">
    <property type="entry name" value="Starch-binding domain-like"/>
    <property type="match status" value="1"/>
</dbReference>
<keyword evidence="11" id="KW-0865">Zymogen</keyword>
<name>A0ABV3T2W1_9ACTN</name>
<keyword evidence="7 13" id="KW-0732">Signal</keyword>
<dbReference type="Pfam" id="PF02128">
    <property type="entry name" value="Peptidase_M36"/>
    <property type="match status" value="1"/>
</dbReference>
<comment type="caution">
    <text evidence="15">The sequence shown here is derived from an EMBL/GenBank/DDBJ whole genome shotgun (WGS) entry which is preliminary data.</text>
</comment>
<dbReference type="RefSeq" id="WP_367995518.1">
    <property type="nucleotide sequence ID" value="NZ_JBFPJR010000048.1"/>
</dbReference>
<protein>
    <submittedName>
        <fullName evidence="15">M36 family metallopeptidase</fullName>
    </submittedName>
</protein>
<feature type="region of interest" description="Disordered" evidence="12">
    <location>
        <begin position="312"/>
        <end position="343"/>
    </location>
</feature>
<dbReference type="Gene3D" id="3.10.170.10">
    <property type="match status" value="1"/>
</dbReference>
<evidence type="ECO:0000259" key="14">
    <source>
        <dbReference type="PROSITE" id="PS50022"/>
    </source>
</evidence>
<dbReference type="InterPro" id="IPR008979">
    <property type="entry name" value="Galactose-bd-like_sf"/>
</dbReference>
<sequence>MKRSLTRPLAAAAVGSTVVLALLSAPGAPADAAPGGRHDTDPRPGAFGAGSVLRAPGDFDNRELGALAKTKAERSIAQHRGSAATDFVIGLGPQGIADIDPLTRTVRQLTRLDGYLTAPTGGDARSIALGFVRSHLGVLGLTEADLKTLVFRQDYVDETGLHNLSWTQEYAGTPVFGNGLIVRVTSDGRVLSVSGSPVTDLAAEAAQATRGSLSADTARQHAAANVRGKAAGVAVASRTTGAGARTTWKNHDYAQKVWFLTPQGLRLGWSTYTQTGADAAYQHVIDASSGKALYRHSTVADASASTTLGFTGAAARQTTPSSKPGKTGGHTPTKPGHKPGKQKSTLGQAYVYDYYPGAPKGGKARLVDLVKKGWLSKKASFLDGTTVRTWADVNDNDAIDAGETTPVPGADGKAGFALQPFDSSALCSAAFVCTWDENTPYSWRTNMSADATNAFYLASNYHDYLASDHAIAFTRRAGNFEAKDGDPVLQQVLDGADTADGLPDSAHDDNANMNTPPDGTPPTMQMYLWKSADGFTPTSGAFDASVLLHEYTHGLSNRLVVDADGNSTLNSLQAGAMGEAWSDYYAMDYLVTSGFQKDTRADGEVFEGQYLMGGQKDADGNPVPFRSMAIDCPVGSSSPSCVNTYNPGATPDGGYTYGDLVDIGGSAEVHSSGEVWAQTLWDLRKAFGHSVADTIITRGMSLSAADPSMLDMRNGILQADLVAFHGKHTAQIWKIFANRGMGFYAGSVDGADTAVAEDFHTPPPASAGHGTVTGIVTNTSTGDPVVGAVVKIAGLGDQYAAVTDATGRYTLGAHGNLPPGTYPKVVVSGPGYLPEVVSITVTKGQATTHDFAIERDWAASAGGASVTSYDGPDYSSYGCGPSGAIDMKLGSGWGSTSGDDAGDPTDTFVPKSLVIELPQAVDVSAFEIAPDATCGDDIDSATGDYTIEVSPDGTAWTTVKDDHLGLDTQGQLNSVTPDAPATGVKFVRFTIQGNQLTDAIKKYYGQDVTFAQACDPTVWGGYFGGCAFTDLTEVAVLGTPSA</sequence>
<comment type="subcellular location">
    <subcellularLocation>
        <location evidence="2">Secreted</location>
    </subcellularLocation>
</comment>
<dbReference type="InterPro" id="IPR011096">
    <property type="entry name" value="FTP_domain"/>
</dbReference>
<dbReference type="Pfam" id="PF07504">
    <property type="entry name" value="FTP"/>
    <property type="match status" value="1"/>
</dbReference>